<comment type="caution">
    <text evidence="9">The sequence shown here is derived from an EMBL/GenBank/DDBJ whole genome shotgun (WGS) entry which is preliminary data.</text>
</comment>
<dbReference type="SUPFAM" id="SSF52172">
    <property type="entry name" value="CheY-like"/>
    <property type="match status" value="1"/>
</dbReference>
<reference evidence="10" key="1">
    <citation type="submission" date="2023-07" db="EMBL/GenBank/DDBJ databases">
        <title>Study on multiphase classification of strain Alteromonas salexigens isolated from the Yellow Sea.</title>
        <authorList>
            <person name="Sun L."/>
        </authorList>
    </citation>
    <scope>NUCLEOTIDE SEQUENCE [LARGE SCALE GENOMIC DNA]</scope>
    <source>
        <strain evidence="10">ASW11-19</strain>
    </source>
</reference>
<dbReference type="InterPro" id="IPR036097">
    <property type="entry name" value="HisK_dim/P_sf"/>
</dbReference>
<dbReference type="Gene3D" id="1.10.287.130">
    <property type="match status" value="1"/>
</dbReference>
<feature type="domain" description="PAC" evidence="8">
    <location>
        <begin position="232"/>
        <end position="284"/>
    </location>
</feature>
<dbReference type="Pfam" id="PF02518">
    <property type="entry name" value="HATPase_c"/>
    <property type="match status" value="1"/>
</dbReference>
<dbReference type="SUPFAM" id="SSF47384">
    <property type="entry name" value="Homodimeric domain of signal transducing histidine kinase"/>
    <property type="match status" value="1"/>
</dbReference>
<evidence type="ECO:0000256" key="4">
    <source>
        <dbReference type="PROSITE-ProRule" id="PRU00169"/>
    </source>
</evidence>
<dbReference type="InterPro" id="IPR036890">
    <property type="entry name" value="HATPase_C_sf"/>
</dbReference>
<dbReference type="CDD" id="cd00130">
    <property type="entry name" value="PAS"/>
    <property type="match status" value="1"/>
</dbReference>
<dbReference type="SMART" id="SM00448">
    <property type="entry name" value="REC"/>
    <property type="match status" value="1"/>
</dbReference>
<dbReference type="PRINTS" id="PR00344">
    <property type="entry name" value="BCTRLSENSOR"/>
</dbReference>
<dbReference type="Gene3D" id="3.30.565.10">
    <property type="entry name" value="Histidine kinase-like ATPase, C-terminal domain"/>
    <property type="match status" value="1"/>
</dbReference>
<dbReference type="InterPro" id="IPR005467">
    <property type="entry name" value="His_kinase_dom"/>
</dbReference>
<feature type="modified residue" description="4-aspartylphosphate" evidence="4">
    <location>
        <position position="590"/>
    </location>
</feature>
<dbReference type="InterPro" id="IPR003661">
    <property type="entry name" value="HisK_dim/P_dom"/>
</dbReference>
<evidence type="ECO:0000256" key="2">
    <source>
        <dbReference type="ARBA" id="ARBA00012438"/>
    </source>
</evidence>
<dbReference type="PROSITE" id="PS50112">
    <property type="entry name" value="PAS"/>
    <property type="match status" value="1"/>
</dbReference>
<dbReference type="PANTHER" id="PTHR43547:SF2">
    <property type="entry name" value="HYBRID SIGNAL TRANSDUCTION HISTIDINE KINASE C"/>
    <property type="match status" value="1"/>
</dbReference>
<dbReference type="InterPro" id="IPR000014">
    <property type="entry name" value="PAS"/>
</dbReference>
<feature type="domain" description="Response regulatory" evidence="6">
    <location>
        <begin position="541"/>
        <end position="657"/>
    </location>
</feature>
<dbReference type="InterPro" id="IPR013655">
    <property type="entry name" value="PAS_fold_3"/>
</dbReference>
<evidence type="ECO:0000259" key="6">
    <source>
        <dbReference type="PROSITE" id="PS50110"/>
    </source>
</evidence>
<dbReference type="PROSITE" id="PS50113">
    <property type="entry name" value="PAC"/>
    <property type="match status" value="1"/>
</dbReference>
<evidence type="ECO:0000259" key="7">
    <source>
        <dbReference type="PROSITE" id="PS50112"/>
    </source>
</evidence>
<keyword evidence="9" id="KW-0547">Nucleotide-binding</keyword>
<dbReference type="Gene3D" id="3.30.450.20">
    <property type="entry name" value="PAS domain"/>
    <property type="match status" value="2"/>
</dbReference>
<feature type="domain" description="PAS" evidence="7">
    <location>
        <begin position="157"/>
        <end position="229"/>
    </location>
</feature>
<evidence type="ECO:0000313" key="10">
    <source>
        <dbReference type="Proteomes" id="UP001209257"/>
    </source>
</evidence>
<keyword evidence="10" id="KW-1185">Reference proteome</keyword>
<protein>
    <recommendedName>
        <fullName evidence="2">histidine kinase</fullName>
        <ecNumber evidence="2">2.7.13.3</ecNumber>
    </recommendedName>
</protein>
<dbReference type="CDD" id="cd17580">
    <property type="entry name" value="REC_2_DhkD-like"/>
    <property type="match status" value="1"/>
</dbReference>
<dbReference type="SMART" id="SM00388">
    <property type="entry name" value="HisKA"/>
    <property type="match status" value="1"/>
</dbReference>
<name>A0ABT2VLF2_9ALTE</name>
<dbReference type="EMBL" id="JAOTJC010000006">
    <property type="protein sequence ID" value="MCU7554140.1"/>
    <property type="molecule type" value="Genomic_DNA"/>
</dbReference>
<dbReference type="PROSITE" id="PS50110">
    <property type="entry name" value="RESPONSE_REGULATORY"/>
    <property type="match status" value="1"/>
</dbReference>
<dbReference type="SUPFAM" id="SSF55785">
    <property type="entry name" value="PYP-like sensor domain (PAS domain)"/>
    <property type="match status" value="2"/>
</dbReference>
<dbReference type="InterPro" id="IPR000700">
    <property type="entry name" value="PAS-assoc_C"/>
</dbReference>
<dbReference type="InterPro" id="IPR001610">
    <property type="entry name" value="PAC"/>
</dbReference>
<dbReference type="PROSITE" id="PS50109">
    <property type="entry name" value="HIS_KIN"/>
    <property type="match status" value="1"/>
</dbReference>
<dbReference type="EC" id="2.7.13.3" evidence="2"/>
<dbReference type="InterPro" id="IPR011006">
    <property type="entry name" value="CheY-like_superfamily"/>
</dbReference>
<dbReference type="InterPro" id="IPR035965">
    <property type="entry name" value="PAS-like_dom_sf"/>
</dbReference>
<dbReference type="Gene3D" id="3.40.50.2300">
    <property type="match status" value="1"/>
</dbReference>
<keyword evidence="9" id="KW-0067">ATP-binding</keyword>
<keyword evidence="3 4" id="KW-0597">Phosphoprotein</keyword>
<evidence type="ECO:0000259" key="8">
    <source>
        <dbReference type="PROSITE" id="PS50113"/>
    </source>
</evidence>
<evidence type="ECO:0000256" key="1">
    <source>
        <dbReference type="ARBA" id="ARBA00000085"/>
    </source>
</evidence>
<dbReference type="Pfam" id="PF00072">
    <property type="entry name" value="Response_reg"/>
    <property type="match status" value="1"/>
</dbReference>
<accession>A0ABT2VLF2</accession>
<dbReference type="SUPFAM" id="SSF55874">
    <property type="entry name" value="ATPase domain of HSP90 chaperone/DNA topoisomerase II/histidine kinase"/>
    <property type="match status" value="1"/>
</dbReference>
<dbReference type="InterPro" id="IPR003594">
    <property type="entry name" value="HATPase_dom"/>
</dbReference>
<dbReference type="Pfam" id="PF08447">
    <property type="entry name" value="PAS_3"/>
    <property type="match status" value="1"/>
</dbReference>
<dbReference type="InterPro" id="IPR004358">
    <property type="entry name" value="Sig_transdc_His_kin-like_C"/>
</dbReference>
<dbReference type="CDD" id="cd16922">
    <property type="entry name" value="HATPase_EvgS-ArcB-TorS-like"/>
    <property type="match status" value="1"/>
</dbReference>
<evidence type="ECO:0000259" key="5">
    <source>
        <dbReference type="PROSITE" id="PS50109"/>
    </source>
</evidence>
<dbReference type="SMART" id="SM00086">
    <property type="entry name" value="PAC"/>
    <property type="match status" value="1"/>
</dbReference>
<proteinExistence type="predicted"/>
<dbReference type="InterPro" id="IPR001789">
    <property type="entry name" value="Sig_transdc_resp-reg_receiver"/>
</dbReference>
<dbReference type="CDD" id="cd00082">
    <property type="entry name" value="HisKA"/>
    <property type="match status" value="1"/>
</dbReference>
<evidence type="ECO:0000313" key="9">
    <source>
        <dbReference type="EMBL" id="MCU7554140.1"/>
    </source>
</evidence>
<dbReference type="GO" id="GO:0005524">
    <property type="term" value="F:ATP binding"/>
    <property type="evidence" value="ECO:0007669"/>
    <property type="project" value="UniProtKB-KW"/>
</dbReference>
<organism evidence="9 10">
    <name type="scientific">Alteromonas salexigens</name>
    <dbReference type="NCBI Taxonomy" id="2982530"/>
    <lineage>
        <taxon>Bacteria</taxon>
        <taxon>Pseudomonadati</taxon>
        <taxon>Pseudomonadota</taxon>
        <taxon>Gammaproteobacteria</taxon>
        <taxon>Alteromonadales</taxon>
        <taxon>Alteromonadaceae</taxon>
        <taxon>Alteromonas/Salinimonas group</taxon>
        <taxon>Alteromonas</taxon>
    </lineage>
</organism>
<dbReference type="Proteomes" id="UP001209257">
    <property type="component" value="Unassembled WGS sequence"/>
</dbReference>
<dbReference type="NCBIfam" id="TIGR00229">
    <property type="entry name" value="sensory_box"/>
    <property type="match status" value="2"/>
</dbReference>
<gene>
    <name evidence="9" type="ORF">OCL06_05980</name>
</gene>
<dbReference type="SMART" id="SM00091">
    <property type="entry name" value="PAS"/>
    <property type="match status" value="2"/>
</dbReference>
<dbReference type="RefSeq" id="WP_262993120.1">
    <property type="nucleotide sequence ID" value="NZ_JAOTJC010000006.1"/>
</dbReference>
<dbReference type="SMART" id="SM00387">
    <property type="entry name" value="HATPase_c"/>
    <property type="match status" value="1"/>
</dbReference>
<sequence>MNKPKALSSAIPDTAATYEHAACGLVTTELNGTIVKANTTFCKWMGIEAGELLYTRRIQDLLTVGGRVFHQTHWAPLMQLQGTVAEVQLDLKTAQGTVLPMLVNASRIEFQQTQYDQLALIQAADRKSYERELLKARRSVEDSLLSLHETQQQLRQANEFLSVAIRSARMGVWSQDLASGQVKWSTELQMLTGITDTSRWSSSDAFLELIHPDDRHAFITELALAIKHEADYDIEFRLQHSDGSWLDMEGRGHGSYAESGEAVSIFGIFTDISGRKAAERELFELNQKLREADKRKDQFLATLGHELRNPLAPIQNVLEIIRTKDPQEQWMRWSKEVIERHVSQMTHLVEDLMEASRISQGRLSLRKKKVDVADIMQSAVEASHGIIEENKHHITVSQPETPVLLHADPTRLIQVLSNLLTNAAKYTPVGGKISLQAQVSGMEIRFTITDTGIGIPEDQLSHIFGMFSQLEPAIERAQGGLGIGLALAAKLVEMHGGSISAHSEGIGKGSTFTVTMPLAEDQSGAVTVTPREPETVTPKLRILVIDDNVDAAESLAMLFDLNGHTTRFAHDGASGVKSAASFNPDVVLSDIGLPDISGYEVAKALRDMPNGHAMLLVATTGWGQEKDKVLAKQAGFDKHFTKPLDFQALKRFLHQHYTKASNRPVPQDN</sequence>
<evidence type="ECO:0000256" key="3">
    <source>
        <dbReference type="ARBA" id="ARBA00022553"/>
    </source>
</evidence>
<dbReference type="Pfam" id="PF13426">
    <property type="entry name" value="PAS_9"/>
    <property type="match status" value="1"/>
</dbReference>
<comment type="catalytic activity">
    <reaction evidence="1">
        <text>ATP + protein L-histidine = ADP + protein N-phospho-L-histidine.</text>
        <dbReference type="EC" id="2.7.13.3"/>
    </reaction>
</comment>
<dbReference type="PANTHER" id="PTHR43547">
    <property type="entry name" value="TWO-COMPONENT HISTIDINE KINASE"/>
    <property type="match status" value="1"/>
</dbReference>
<feature type="domain" description="Histidine kinase" evidence="5">
    <location>
        <begin position="302"/>
        <end position="520"/>
    </location>
</feature>
<dbReference type="Pfam" id="PF00512">
    <property type="entry name" value="HisKA"/>
    <property type="match status" value="1"/>
</dbReference>